<name>A0A0C2G5L0_9ACTN</name>
<evidence type="ECO:0000313" key="7">
    <source>
        <dbReference type="Proteomes" id="UP000031675"/>
    </source>
</evidence>
<dbReference type="EMBL" id="JROO01000023">
    <property type="protein sequence ID" value="KIH98558.1"/>
    <property type="molecule type" value="Genomic_DNA"/>
</dbReference>
<dbReference type="STRING" id="183763.LP52_12740"/>
<evidence type="ECO:0000256" key="4">
    <source>
        <dbReference type="ARBA" id="ARBA00023033"/>
    </source>
</evidence>
<evidence type="ECO:0000256" key="3">
    <source>
        <dbReference type="ARBA" id="ARBA00023002"/>
    </source>
</evidence>
<evidence type="ECO:0000256" key="2">
    <source>
        <dbReference type="ARBA" id="ARBA00022643"/>
    </source>
</evidence>
<dbReference type="Proteomes" id="UP000031675">
    <property type="component" value="Unassembled WGS sequence"/>
</dbReference>
<proteinExistence type="predicted"/>
<dbReference type="GO" id="GO:0046306">
    <property type="term" value="P:alkanesulfonate catabolic process"/>
    <property type="evidence" value="ECO:0007669"/>
    <property type="project" value="TreeGrafter"/>
</dbReference>
<reference evidence="7" key="1">
    <citation type="journal article" date="2015" name="Chem. Biol.">
        <title>Structure, bioactivity, and resistance mechanism of streptomonomicin, an unusual lasso Peptide from an understudied halophilic actinomycete.</title>
        <authorList>
            <person name="Metelev M."/>
            <person name="Tietz J.I."/>
            <person name="Melby J.O."/>
            <person name="Blair P.M."/>
            <person name="Zhu L."/>
            <person name="Livnat I."/>
            <person name="Severinov K."/>
            <person name="Mitchell D.A."/>
        </authorList>
    </citation>
    <scope>NUCLEOTIDE SEQUENCE [LARGE SCALE GENOMIC DNA]</scope>
    <source>
        <strain evidence="7">YIM 90003</strain>
    </source>
</reference>
<evidence type="ECO:0000256" key="1">
    <source>
        <dbReference type="ARBA" id="ARBA00022630"/>
    </source>
</evidence>
<organism evidence="6 7">
    <name type="scientific">Streptomonospora alba</name>
    <dbReference type="NCBI Taxonomy" id="183763"/>
    <lineage>
        <taxon>Bacteria</taxon>
        <taxon>Bacillati</taxon>
        <taxon>Actinomycetota</taxon>
        <taxon>Actinomycetes</taxon>
        <taxon>Streptosporangiales</taxon>
        <taxon>Nocardiopsidaceae</taxon>
        <taxon>Streptomonospora</taxon>
    </lineage>
</organism>
<feature type="domain" description="Luciferase-like" evidence="5">
    <location>
        <begin position="18"/>
        <end position="210"/>
    </location>
</feature>
<dbReference type="InterPro" id="IPR050172">
    <property type="entry name" value="SsuD_RutA_monooxygenase"/>
</dbReference>
<keyword evidence="7" id="KW-1185">Reference proteome</keyword>
<gene>
    <name evidence="6" type="ORF">LP52_12740</name>
</gene>
<evidence type="ECO:0000259" key="5">
    <source>
        <dbReference type="Pfam" id="PF00296"/>
    </source>
</evidence>
<dbReference type="SUPFAM" id="SSF51679">
    <property type="entry name" value="Bacterial luciferase-like"/>
    <property type="match status" value="1"/>
</dbReference>
<keyword evidence="4" id="KW-0503">Monooxygenase</keyword>
<protein>
    <submittedName>
        <fullName evidence="6">N5,N10-methylene tetrahydromethanopterin reductase</fullName>
    </submittedName>
</protein>
<dbReference type="RefSeq" id="WP_040273543.1">
    <property type="nucleotide sequence ID" value="NZ_JROO01000023.1"/>
</dbReference>
<dbReference type="AlphaFoldDB" id="A0A0C2G5L0"/>
<dbReference type="Gene3D" id="3.20.20.30">
    <property type="entry name" value="Luciferase-like domain"/>
    <property type="match status" value="1"/>
</dbReference>
<sequence length="294" mass="29940">MRISTALPTAHTGVPDTAMAQHLEDLGFDGVSMPDLLFGDGTPGADPVVALAAAAQRTSRISLEFGVLSLPLRPVAPVAAQIQTLQHLSGERVVLGAGLGGFPGSPFWRAAGAPLGGRGRRADAALAALPGLVRGEPTAVDGETGTLAPAATAPPIYVGGNSEAAMRRAVLYGDGWAPSLITPADLAAKAERLRTIAAELDRPVPAISVGGHGVLNGSTETVQAFVDNVSRMHGVSEDEASRIPVTGGPDRVAERLADYADAGAHAVTLPLDGDSWPEQAASLAEAASRLRPGR</sequence>
<dbReference type="InterPro" id="IPR036661">
    <property type="entry name" value="Luciferase-like_sf"/>
</dbReference>
<dbReference type="InterPro" id="IPR011251">
    <property type="entry name" value="Luciferase-like_dom"/>
</dbReference>
<comment type="caution">
    <text evidence="6">The sequence shown here is derived from an EMBL/GenBank/DDBJ whole genome shotgun (WGS) entry which is preliminary data.</text>
</comment>
<dbReference type="OrthoDB" id="3532562at2"/>
<accession>A0A0C2G5L0</accession>
<keyword evidence="3" id="KW-0560">Oxidoreductase</keyword>
<dbReference type="PANTHER" id="PTHR42847">
    <property type="entry name" value="ALKANESULFONATE MONOOXYGENASE"/>
    <property type="match status" value="1"/>
</dbReference>
<keyword evidence="2" id="KW-0288">FMN</keyword>
<dbReference type="PANTHER" id="PTHR42847:SF4">
    <property type="entry name" value="ALKANESULFONATE MONOOXYGENASE-RELATED"/>
    <property type="match status" value="1"/>
</dbReference>
<evidence type="ECO:0000313" key="6">
    <source>
        <dbReference type="EMBL" id="KIH98558.1"/>
    </source>
</evidence>
<dbReference type="GO" id="GO:0008726">
    <property type="term" value="F:alkanesulfonate monooxygenase activity"/>
    <property type="evidence" value="ECO:0007669"/>
    <property type="project" value="TreeGrafter"/>
</dbReference>
<dbReference type="Pfam" id="PF00296">
    <property type="entry name" value="Bac_luciferase"/>
    <property type="match status" value="1"/>
</dbReference>
<keyword evidence="1" id="KW-0285">Flavoprotein</keyword>